<evidence type="ECO:0000313" key="9">
    <source>
        <dbReference type="RefSeq" id="XP_024597774.1"/>
    </source>
</evidence>
<evidence type="ECO:0000256" key="2">
    <source>
        <dbReference type="ARBA" id="ARBA00010904"/>
    </source>
</evidence>
<keyword evidence="3" id="KW-0812">Transmembrane</keyword>
<dbReference type="GO" id="GO:0061617">
    <property type="term" value="C:MICOS complex"/>
    <property type="evidence" value="ECO:0007669"/>
    <property type="project" value="UniProtKB-UniRule"/>
</dbReference>
<sequence length="325" mass="37014">MLPRLLAWKVEWLLELLIEMGKWKKAEFGLRGGDNLLLNRLDLKKYLWTLRGGNQLTWNPGVSSFPERDVGWRWRNHQMLQGPKDGLVKAGRHHFLPEGRKLHKGSSFSISSPTLVIFCFFDSGHPEGYEVIQRSVGPASLSLLTFKVYASAKKDSSHKAAVKVNELSLYSVPEGQSKYVEEPRTQLEESISHLRHYCEPYTSWCQEMYSQSKPKMQSLVQWGLDSYEYLQNAPPGFFPRLGVIGFSGVVGLLLARGSKIKKLVYPPVFMGLAASLYYPQQAIVFVQVSGEKLYDWGLRGYIVVEDLWKENIQKSENVKNSPGNK</sequence>
<dbReference type="InterPro" id="IPR019166">
    <property type="entry name" value="MIC26/MIC27"/>
</dbReference>
<dbReference type="CTD" id="79135"/>
<comment type="similarity">
    <text evidence="2">Belongs to the apolipoprotein O/MICOS complex subunit Mic27 family.</text>
</comment>
<accession>A0A341B6H2</accession>
<dbReference type="InParanoid" id="A0A341B6H2"/>
<dbReference type="Pfam" id="PF09769">
    <property type="entry name" value="ApoO"/>
    <property type="match status" value="1"/>
</dbReference>
<evidence type="ECO:0000256" key="5">
    <source>
        <dbReference type="ARBA" id="ARBA00023128"/>
    </source>
</evidence>
<dbReference type="AlphaFoldDB" id="A0A341B6H2"/>
<dbReference type="FunCoup" id="A0A341B6H2">
    <property type="interactions" value="663"/>
</dbReference>
<comment type="subcellular location">
    <subcellularLocation>
        <location evidence="7">Mitochondrion inner membrane</location>
    </subcellularLocation>
    <subcellularLocation>
        <location evidence="1">Mitochondrion membrane</location>
    </subcellularLocation>
</comment>
<dbReference type="KEGG" id="nasi:112397747"/>
<keyword evidence="5 7" id="KW-0496">Mitochondrion</keyword>
<name>A0A341B6H2_NEOAA</name>
<evidence type="ECO:0000256" key="1">
    <source>
        <dbReference type="ARBA" id="ARBA00004325"/>
    </source>
</evidence>
<keyword evidence="8" id="KW-1185">Reference proteome</keyword>
<evidence type="ECO:0000256" key="4">
    <source>
        <dbReference type="ARBA" id="ARBA00022989"/>
    </source>
</evidence>
<evidence type="ECO:0000313" key="8">
    <source>
        <dbReference type="Proteomes" id="UP000252040"/>
    </source>
</evidence>
<keyword evidence="6" id="KW-0472">Membrane</keyword>
<dbReference type="GeneID" id="112397747"/>
<dbReference type="InterPro" id="IPR033182">
    <property type="entry name" value="MIC26/MIC27_animal"/>
</dbReference>
<keyword evidence="4" id="KW-1133">Transmembrane helix</keyword>
<dbReference type="Proteomes" id="UP000252040">
    <property type="component" value="Unplaced"/>
</dbReference>
<gene>
    <name evidence="9" type="primary">APOO</name>
</gene>
<dbReference type="RefSeq" id="XP_024597774.1">
    <property type="nucleotide sequence ID" value="XM_024742006.1"/>
</dbReference>
<dbReference type="GO" id="GO:0042407">
    <property type="term" value="P:cristae formation"/>
    <property type="evidence" value="ECO:0007669"/>
    <property type="project" value="InterPro"/>
</dbReference>
<organism evidence="8 9">
    <name type="scientific">Neophocaena asiaeorientalis asiaeorientalis</name>
    <name type="common">Yangtze finless porpoise</name>
    <name type="synonym">Neophocaena phocaenoides subsp. asiaeorientalis</name>
    <dbReference type="NCBI Taxonomy" id="1706337"/>
    <lineage>
        <taxon>Eukaryota</taxon>
        <taxon>Metazoa</taxon>
        <taxon>Chordata</taxon>
        <taxon>Craniata</taxon>
        <taxon>Vertebrata</taxon>
        <taxon>Euteleostomi</taxon>
        <taxon>Mammalia</taxon>
        <taxon>Eutheria</taxon>
        <taxon>Laurasiatheria</taxon>
        <taxon>Artiodactyla</taxon>
        <taxon>Whippomorpha</taxon>
        <taxon>Cetacea</taxon>
        <taxon>Odontoceti</taxon>
        <taxon>Phocoenidae</taxon>
        <taxon>Neophocaena</taxon>
    </lineage>
</organism>
<reference evidence="9" key="1">
    <citation type="submission" date="2025-08" db="UniProtKB">
        <authorList>
            <consortium name="RefSeq"/>
        </authorList>
    </citation>
    <scope>IDENTIFICATION</scope>
    <source>
        <tissue evidence="9">Meat</tissue>
    </source>
</reference>
<comment type="function">
    <text evidence="7">Component of the MICOS complex, a large protein complex of the mitochondrial inner membrane that plays crucial roles in the maintenance of crista junctions, inner membrane architecture, and formation of contact sites to the outer membrane.</text>
</comment>
<dbReference type="STRING" id="1706337.A0A341B6H2"/>
<proteinExistence type="inferred from homology"/>
<comment type="subunit">
    <text evidence="7">Component of the mitochondrial contact site and cristae organizing system (MICOS) complex.</text>
</comment>
<protein>
    <recommendedName>
        <fullName evidence="7">MICOS complex subunit</fullName>
    </recommendedName>
</protein>
<evidence type="ECO:0000256" key="6">
    <source>
        <dbReference type="ARBA" id="ARBA00023136"/>
    </source>
</evidence>
<keyword evidence="7" id="KW-0999">Mitochondrion inner membrane</keyword>
<evidence type="ECO:0000256" key="7">
    <source>
        <dbReference type="RuleBase" id="RU363021"/>
    </source>
</evidence>
<evidence type="ECO:0000256" key="3">
    <source>
        <dbReference type="ARBA" id="ARBA00022692"/>
    </source>
</evidence>
<dbReference type="PANTHER" id="PTHR14564">
    <property type="entry name" value="MICOS COMPLEX SUBUNIT MIC26 / MIC27 FAMILY MEMBER"/>
    <property type="match status" value="1"/>
</dbReference>